<dbReference type="AlphaFoldDB" id="H5TPQ1"/>
<feature type="region of interest" description="Disordered" evidence="1">
    <location>
        <begin position="1"/>
        <end position="71"/>
    </location>
</feature>
<evidence type="ECO:0000313" key="3">
    <source>
        <dbReference type="Proteomes" id="UP000005038"/>
    </source>
</evidence>
<proteinExistence type="predicted"/>
<sequence>VEWTDTEGEAQAGTESVMVDTSTDVIDHGGYGNDYAGDDAQTQQWAVPEEARTQQIESEQPEGGRHYGGGS</sequence>
<protein>
    <submittedName>
        <fullName evidence="2">Uncharacterized protein</fullName>
    </submittedName>
</protein>
<reference evidence="2" key="1">
    <citation type="submission" date="2012-02" db="EMBL/GenBank/DDBJ databases">
        <title>Whole genome shotgun sequence of Gordonia otitidis NBRC 100426.</title>
        <authorList>
            <person name="Yoshida I."/>
            <person name="Hosoyama A."/>
            <person name="Tsuchikane K."/>
            <person name="Katsumata H."/>
            <person name="Yamazaki S."/>
            <person name="Fujita N."/>
        </authorList>
    </citation>
    <scope>NUCLEOTIDE SEQUENCE [LARGE SCALE GENOMIC DNA]</scope>
    <source>
        <strain evidence="2">NBRC 100426</strain>
    </source>
</reference>
<feature type="non-terminal residue" evidence="2">
    <location>
        <position position="1"/>
    </location>
</feature>
<evidence type="ECO:0000313" key="2">
    <source>
        <dbReference type="EMBL" id="GAB35459.1"/>
    </source>
</evidence>
<evidence type="ECO:0000256" key="1">
    <source>
        <dbReference type="SAM" id="MobiDB-lite"/>
    </source>
</evidence>
<accession>H5TPQ1</accession>
<gene>
    <name evidence="2" type="ORF">GOOTI_164_00010</name>
</gene>
<organism evidence="2 3">
    <name type="scientific">Gordonia otitidis (strain DSM 44809 / CCUG 52243 / JCM 12355 / NBRC 100426 / IFM 10032)</name>
    <dbReference type="NCBI Taxonomy" id="1108044"/>
    <lineage>
        <taxon>Bacteria</taxon>
        <taxon>Bacillati</taxon>
        <taxon>Actinomycetota</taxon>
        <taxon>Actinomycetes</taxon>
        <taxon>Mycobacteriales</taxon>
        <taxon>Gordoniaceae</taxon>
        <taxon>Gordonia</taxon>
    </lineage>
</organism>
<dbReference type="Proteomes" id="UP000005038">
    <property type="component" value="Unassembled WGS sequence"/>
</dbReference>
<comment type="caution">
    <text evidence="2">The sequence shown here is derived from an EMBL/GenBank/DDBJ whole genome shotgun (WGS) entry which is preliminary data.</text>
</comment>
<name>H5TPQ1_GORO1</name>
<dbReference type="EMBL" id="BAFB01000164">
    <property type="protein sequence ID" value="GAB35459.1"/>
    <property type="molecule type" value="Genomic_DNA"/>
</dbReference>
<keyword evidence="3" id="KW-1185">Reference proteome</keyword>